<evidence type="ECO:0000256" key="1">
    <source>
        <dbReference type="SAM" id="MobiDB-lite"/>
    </source>
</evidence>
<feature type="region of interest" description="Disordered" evidence="1">
    <location>
        <begin position="160"/>
        <end position="184"/>
    </location>
</feature>
<dbReference type="RefSeq" id="XP_034266585.1">
    <property type="nucleotide sequence ID" value="XM_034410694.2"/>
</dbReference>
<feature type="region of interest" description="Disordered" evidence="1">
    <location>
        <begin position="1"/>
        <end position="33"/>
    </location>
</feature>
<feature type="compositionally biased region" description="Low complexity" evidence="1">
    <location>
        <begin position="22"/>
        <end position="33"/>
    </location>
</feature>
<dbReference type="KEGG" id="pgut:117661645"/>
<dbReference type="AlphaFoldDB" id="A0A6P9BF03"/>
<evidence type="ECO:0000313" key="3">
    <source>
        <dbReference type="RefSeq" id="XP_034266585.1"/>
    </source>
</evidence>
<accession>A0A6P9BF03</accession>
<sequence>MRSRPRAPLPSAAKGCSEFFTPGAGSPSSAPEAARPGLGAFDLRLLKGEKTLFFPPLQPEELMSKCLALVAAPATPPFLAVAAAATRGPLGSAAEGGATEPRRLVPSSSLALLSPFFPNKTGLRVEISPKANKRNQSEISPRNFLLLSDVALPWVPAISRGLPNSPQNQEQKGTQNTPKRTVLQSHSTTTTLYCSFTNQPNEEKFVGKILPSLLLLTNGNINLMVDQ</sequence>
<gene>
    <name evidence="3" type="primary">LOC117661645</name>
</gene>
<dbReference type="GeneID" id="117661645"/>
<proteinExistence type="predicted"/>
<protein>
    <submittedName>
        <fullName evidence="3">Uncharacterized protein LOC117661645 isoform X1</fullName>
    </submittedName>
</protein>
<organism evidence="2 3">
    <name type="scientific">Pantherophis guttatus</name>
    <name type="common">Corn snake</name>
    <name type="synonym">Elaphe guttata</name>
    <dbReference type="NCBI Taxonomy" id="94885"/>
    <lineage>
        <taxon>Eukaryota</taxon>
        <taxon>Metazoa</taxon>
        <taxon>Chordata</taxon>
        <taxon>Craniata</taxon>
        <taxon>Vertebrata</taxon>
        <taxon>Euteleostomi</taxon>
        <taxon>Lepidosauria</taxon>
        <taxon>Squamata</taxon>
        <taxon>Bifurcata</taxon>
        <taxon>Unidentata</taxon>
        <taxon>Episquamata</taxon>
        <taxon>Toxicofera</taxon>
        <taxon>Serpentes</taxon>
        <taxon>Colubroidea</taxon>
        <taxon>Colubridae</taxon>
        <taxon>Colubrinae</taxon>
        <taxon>Pantherophis</taxon>
    </lineage>
</organism>
<name>A0A6P9BF03_PANGU</name>
<feature type="compositionally biased region" description="Polar residues" evidence="1">
    <location>
        <begin position="162"/>
        <end position="184"/>
    </location>
</feature>
<keyword evidence="2" id="KW-1185">Reference proteome</keyword>
<reference evidence="3" key="1">
    <citation type="submission" date="2025-08" db="UniProtKB">
        <authorList>
            <consortium name="RefSeq"/>
        </authorList>
    </citation>
    <scope>IDENTIFICATION</scope>
    <source>
        <tissue evidence="3">Blood</tissue>
    </source>
</reference>
<dbReference type="InParanoid" id="A0A6P9BF03"/>
<dbReference type="Proteomes" id="UP001652622">
    <property type="component" value="Unplaced"/>
</dbReference>
<evidence type="ECO:0000313" key="2">
    <source>
        <dbReference type="Proteomes" id="UP001652622"/>
    </source>
</evidence>